<protein>
    <submittedName>
        <fullName evidence="2">Uncharacterized protein</fullName>
    </submittedName>
</protein>
<sequence>MFGLESVTGPVGAALLIGVVLLEAIVLYVGYGAAERLLGPTVTELLRGD</sequence>
<evidence type="ECO:0000313" key="2">
    <source>
        <dbReference type="EMBL" id="MFC7081323.1"/>
    </source>
</evidence>
<dbReference type="EMBL" id="JBHSZH010000005">
    <property type="protein sequence ID" value="MFC7081323.1"/>
    <property type="molecule type" value="Genomic_DNA"/>
</dbReference>
<accession>A0ABD5WQF4</accession>
<proteinExistence type="predicted"/>
<name>A0ABD5WQF4_9EURY</name>
<reference evidence="2 3" key="1">
    <citation type="journal article" date="2019" name="Int. J. Syst. Evol. Microbiol.">
        <title>The Global Catalogue of Microorganisms (GCM) 10K type strain sequencing project: providing services to taxonomists for standard genome sequencing and annotation.</title>
        <authorList>
            <consortium name="The Broad Institute Genomics Platform"/>
            <consortium name="The Broad Institute Genome Sequencing Center for Infectious Disease"/>
            <person name="Wu L."/>
            <person name="Ma J."/>
        </authorList>
    </citation>
    <scope>NUCLEOTIDE SEQUENCE [LARGE SCALE GENOMIC DNA]</scope>
    <source>
        <strain evidence="2 3">DT72</strain>
    </source>
</reference>
<dbReference type="InterPro" id="IPR055934">
    <property type="entry name" value="DUF7512"/>
</dbReference>
<dbReference type="AlphaFoldDB" id="A0ABD5WQF4"/>
<dbReference type="RefSeq" id="WP_276280765.1">
    <property type="nucleotide sequence ID" value="NZ_CP119809.1"/>
</dbReference>
<dbReference type="Pfam" id="PF24352">
    <property type="entry name" value="DUF7512"/>
    <property type="match status" value="1"/>
</dbReference>
<keyword evidence="1" id="KW-1133">Transmembrane helix</keyword>
<dbReference type="GeneID" id="79301931"/>
<keyword evidence="1" id="KW-0472">Membrane</keyword>
<organism evidence="2 3">
    <name type="scientific">Halorussus caseinilyticus</name>
    <dbReference type="NCBI Taxonomy" id="3034025"/>
    <lineage>
        <taxon>Archaea</taxon>
        <taxon>Methanobacteriati</taxon>
        <taxon>Methanobacteriota</taxon>
        <taxon>Stenosarchaea group</taxon>
        <taxon>Halobacteria</taxon>
        <taxon>Halobacteriales</taxon>
        <taxon>Haladaptataceae</taxon>
        <taxon>Halorussus</taxon>
    </lineage>
</organism>
<dbReference type="Proteomes" id="UP001596407">
    <property type="component" value="Unassembled WGS sequence"/>
</dbReference>
<evidence type="ECO:0000313" key="3">
    <source>
        <dbReference type="Proteomes" id="UP001596407"/>
    </source>
</evidence>
<gene>
    <name evidence="2" type="ORF">ACFQJ6_15650</name>
</gene>
<comment type="caution">
    <text evidence="2">The sequence shown here is derived from an EMBL/GenBank/DDBJ whole genome shotgun (WGS) entry which is preliminary data.</text>
</comment>
<evidence type="ECO:0000256" key="1">
    <source>
        <dbReference type="SAM" id="Phobius"/>
    </source>
</evidence>
<feature type="transmembrane region" description="Helical" evidence="1">
    <location>
        <begin position="12"/>
        <end position="31"/>
    </location>
</feature>
<keyword evidence="3" id="KW-1185">Reference proteome</keyword>
<keyword evidence="1" id="KW-0812">Transmembrane</keyword>